<comment type="caution">
    <text evidence="1">The sequence shown here is derived from an EMBL/GenBank/DDBJ whole genome shotgun (WGS) entry which is preliminary data.</text>
</comment>
<gene>
    <name evidence="1" type="ORF">LTR62_004825</name>
</gene>
<evidence type="ECO:0000313" key="2">
    <source>
        <dbReference type="Proteomes" id="UP001310890"/>
    </source>
</evidence>
<dbReference type="Proteomes" id="UP001310890">
    <property type="component" value="Unassembled WGS sequence"/>
</dbReference>
<organism evidence="1 2">
    <name type="scientific">Meristemomyces frigidus</name>
    <dbReference type="NCBI Taxonomy" id="1508187"/>
    <lineage>
        <taxon>Eukaryota</taxon>
        <taxon>Fungi</taxon>
        <taxon>Dikarya</taxon>
        <taxon>Ascomycota</taxon>
        <taxon>Pezizomycotina</taxon>
        <taxon>Dothideomycetes</taxon>
        <taxon>Dothideomycetidae</taxon>
        <taxon>Mycosphaerellales</taxon>
        <taxon>Teratosphaeriaceae</taxon>
        <taxon>Meristemomyces</taxon>
    </lineage>
</organism>
<reference evidence="1" key="1">
    <citation type="submission" date="2023-08" db="EMBL/GenBank/DDBJ databases">
        <title>Black Yeasts Isolated from many extreme environments.</title>
        <authorList>
            <person name="Coleine C."/>
            <person name="Stajich J.E."/>
            <person name="Selbmann L."/>
        </authorList>
    </citation>
    <scope>NUCLEOTIDE SEQUENCE</scope>
    <source>
        <strain evidence="1">CCFEE 5401</strain>
    </source>
</reference>
<dbReference type="EMBL" id="JAVRRL010000038">
    <property type="protein sequence ID" value="KAK5111530.1"/>
    <property type="molecule type" value="Genomic_DNA"/>
</dbReference>
<sequence>MSLAPTHAFIHQTPTPTQDPQAIATHLEDLTKRLSIALTRPSDPENIALLHAHLANQICIGGTDQDDTHGLIPSASLITPEQYIAFAQARKIAFPGWQLRVVDNLSTAVDPEDSRRAVVWLLTRSTVDEKVKQGRGGGRRWRENICKAFWRLQGVEGRWVWWKYEMMDGPAGGMCGDL</sequence>
<protein>
    <submittedName>
        <fullName evidence="1">Uncharacterized protein</fullName>
    </submittedName>
</protein>
<dbReference type="AlphaFoldDB" id="A0AAN7YJM7"/>
<proteinExistence type="predicted"/>
<name>A0AAN7YJM7_9PEZI</name>
<evidence type="ECO:0000313" key="1">
    <source>
        <dbReference type="EMBL" id="KAK5111530.1"/>
    </source>
</evidence>
<accession>A0AAN7YJM7</accession>